<organism evidence="2 3">
    <name type="scientific">Priestia megaterium</name>
    <name type="common">Bacillus megaterium</name>
    <dbReference type="NCBI Taxonomy" id="1404"/>
    <lineage>
        <taxon>Bacteria</taxon>
        <taxon>Bacillati</taxon>
        <taxon>Bacillota</taxon>
        <taxon>Bacilli</taxon>
        <taxon>Bacillales</taxon>
        <taxon>Bacillaceae</taxon>
        <taxon>Priestia</taxon>
    </lineage>
</organism>
<sequence>MKSIHHWVLFACLLLLSSCGQNPQVKDSQIALMKTTNPNPIVTGKNISKNHVKEIEHDVSAFPELYDVAVIKGKKDTLVVYKVKHLHRFRMKKIEKNINKMLEEKYPNDNFTISSDYKIFLEAVRLDERMKTSSKFSHQRAEKRFNEIVKMTKDMK</sequence>
<dbReference type="AlphaFoldDB" id="A0A6H1P101"/>
<dbReference type="PROSITE" id="PS51257">
    <property type="entry name" value="PROKAR_LIPOPROTEIN"/>
    <property type="match status" value="1"/>
</dbReference>
<feature type="chain" id="PRO_5039605436" evidence="1">
    <location>
        <begin position="24"/>
        <end position="156"/>
    </location>
</feature>
<dbReference type="Proteomes" id="UP000501868">
    <property type="component" value="Chromosome"/>
</dbReference>
<protein>
    <submittedName>
        <fullName evidence="2">Sporulation protein</fullName>
    </submittedName>
</protein>
<evidence type="ECO:0000256" key="1">
    <source>
        <dbReference type="SAM" id="SignalP"/>
    </source>
</evidence>
<evidence type="ECO:0000313" key="2">
    <source>
        <dbReference type="EMBL" id="QIZ07145.1"/>
    </source>
</evidence>
<accession>A0A6H1P101</accession>
<dbReference type="EMBL" id="CP051128">
    <property type="protein sequence ID" value="QIZ07145.1"/>
    <property type="molecule type" value="Genomic_DNA"/>
</dbReference>
<keyword evidence="1" id="KW-0732">Signal</keyword>
<evidence type="ECO:0000313" key="3">
    <source>
        <dbReference type="Proteomes" id="UP000501868"/>
    </source>
</evidence>
<reference evidence="2 3" key="2">
    <citation type="submission" date="2020-04" db="EMBL/GenBank/DDBJ databases">
        <authorList>
            <person name="Fomenkov A."/>
            <person name="Anton B.P."/>
            <person name="Roberts R.J."/>
        </authorList>
    </citation>
    <scope>NUCLEOTIDE SEQUENCE [LARGE SCALE GENOMIC DNA]</scope>
    <source>
        <strain evidence="2 3">S2</strain>
    </source>
</reference>
<reference evidence="2 3" key="1">
    <citation type="submission" date="2020-04" db="EMBL/GenBank/DDBJ databases">
        <title>Genome-Wide Identification of 5-Methylcytosine Sites in Bacterial Genomes By High-Throughput Sequencing of MspJI Restriction Fragments.</title>
        <authorList>
            <person name="Wu V."/>
        </authorList>
    </citation>
    <scope>NUCLEOTIDE SEQUENCE [LARGE SCALE GENOMIC DNA]</scope>
    <source>
        <strain evidence="2 3">S2</strain>
    </source>
</reference>
<proteinExistence type="predicted"/>
<feature type="signal peptide" evidence="1">
    <location>
        <begin position="1"/>
        <end position="23"/>
    </location>
</feature>
<name>A0A6H1P101_PRIMG</name>
<gene>
    <name evidence="2" type="ORF">HFZ78_10840</name>
</gene>